<comment type="caution">
    <text evidence="7">The sequence shown here is derived from an EMBL/GenBank/DDBJ whole genome shotgun (WGS) entry which is preliminary data.</text>
</comment>
<dbReference type="EC" id="3.5.1.25" evidence="7"/>
<dbReference type="Proteomes" id="UP000651517">
    <property type="component" value="Unassembled WGS sequence"/>
</dbReference>
<dbReference type="InterPro" id="IPR032466">
    <property type="entry name" value="Metal_Hydrolase"/>
</dbReference>
<dbReference type="NCBIfam" id="TIGR00221">
    <property type="entry name" value="nagA"/>
    <property type="match status" value="1"/>
</dbReference>
<dbReference type="InterPro" id="IPR003764">
    <property type="entry name" value="GlcNAc_6-P_deAcase"/>
</dbReference>
<evidence type="ECO:0000313" key="8">
    <source>
        <dbReference type="Proteomes" id="UP000651517"/>
    </source>
</evidence>
<comment type="similarity">
    <text evidence="1 5">Belongs to the metallo-dependent hydrolases superfamily. NagA family.</text>
</comment>
<dbReference type="InterPro" id="IPR006680">
    <property type="entry name" value="Amidohydro-rel"/>
</dbReference>
<dbReference type="PANTHER" id="PTHR11113">
    <property type="entry name" value="N-ACETYLGLUCOSAMINE-6-PHOSPHATE DEACETYLASE"/>
    <property type="match status" value="1"/>
</dbReference>
<dbReference type="PIRSF" id="PIRSF038994">
    <property type="entry name" value="NagA"/>
    <property type="match status" value="1"/>
</dbReference>
<dbReference type="SUPFAM" id="SSF51556">
    <property type="entry name" value="Metallo-dependent hydrolases"/>
    <property type="match status" value="1"/>
</dbReference>
<evidence type="ECO:0000256" key="5">
    <source>
        <dbReference type="PIRNR" id="PIRNR038994"/>
    </source>
</evidence>
<keyword evidence="3 5" id="KW-0378">Hydrolase</keyword>
<gene>
    <name evidence="7" type="primary">nagA</name>
    <name evidence="7" type="ORF">H9634_09630</name>
</gene>
<evidence type="ECO:0000256" key="3">
    <source>
        <dbReference type="ARBA" id="ARBA00022801"/>
    </source>
</evidence>
<evidence type="ECO:0000256" key="2">
    <source>
        <dbReference type="ARBA" id="ARBA00022723"/>
    </source>
</evidence>
<keyword evidence="2" id="KW-0479">Metal-binding</keyword>
<dbReference type="EMBL" id="JACSPY010000008">
    <property type="protein sequence ID" value="MBD8021038.1"/>
    <property type="molecule type" value="Genomic_DNA"/>
</dbReference>
<proteinExistence type="inferred from homology"/>
<organism evidence="7 8">
    <name type="scientific">Brevibacterium gallinarum</name>
    <dbReference type="NCBI Taxonomy" id="2762220"/>
    <lineage>
        <taxon>Bacteria</taxon>
        <taxon>Bacillati</taxon>
        <taxon>Actinomycetota</taxon>
        <taxon>Actinomycetes</taxon>
        <taxon>Micrococcales</taxon>
        <taxon>Brevibacteriaceae</taxon>
        <taxon>Brevibacterium</taxon>
    </lineage>
</organism>
<evidence type="ECO:0000256" key="4">
    <source>
        <dbReference type="ARBA" id="ARBA00023277"/>
    </source>
</evidence>
<dbReference type="GO" id="GO:0008448">
    <property type="term" value="F:N-acetylglucosamine-6-phosphate deacetylase activity"/>
    <property type="evidence" value="ECO:0007669"/>
    <property type="project" value="UniProtKB-EC"/>
</dbReference>
<dbReference type="RefSeq" id="WP_191726448.1">
    <property type="nucleotide sequence ID" value="NZ_JACSPY010000008.1"/>
</dbReference>
<dbReference type="PANTHER" id="PTHR11113:SF14">
    <property type="entry name" value="N-ACETYLGLUCOSAMINE-6-PHOSPHATE DEACETYLASE"/>
    <property type="match status" value="1"/>
</dbReference>
<dbReference type="Pfam" id="PF01979">
    <property type="entry name" value="Amidohydro_1"/>
    <property type="match status" value="1"/>
</dbReference>
<evidence type="ECO:0000256" key="1">
    <source>
        <dbReference type="ARBA" id="ARBA00010716"/>
    </source>
</evidence>
<name>A0ABR8WVH2_9MICO</name>
<dbReference type="SUPFAM" id="SSF51338">
    <property type="entry name" value="Composite domain of metallo-dependent hydrolases"/>
    <property type="match status" value="1"/>
</dbReference>
<evidence type="ECO:0000313" key="7">
    <source>
        <dbReference type="EMBL" id="MBD8021038.1"/>
    </source>
</evidence>
<dbReference type="InterPro" id="IPR011059">
    <property type="entry name" value="Metal-dep_hydrolase_composite"/>
</dbReference>
<sequence>MSAPGEAPPAAGPGTEATLLIGDVRLVDAHRDTPAGWVLAGPAGILDVGAGPAPEVPAGCQQIAGAGRMLTPGLIDMHSHGGGGGSFDGDAEQIRTALSATATHGVTRSMLSLVTGSAPDTAAALASIAALANSTADPAAPEGPAAAGAGIIGVHLEGPCISPHKAGAHDPALMQTPSTQLIDRFAEAGDGWLRYITIAPELPGALTAIQHAADRGIRMGVGHTIADYATTRAAFDAGATILTHAFNAMPGIHHRDPGPLIAALDDDRVTIELILDGVHVVEPVAAHLWRSCPGRLALITDAMSAAGFGDGSYRLGGLAVTVAGGVARLTGTDTIAGSTLTLDAALRRAAHLGVGLQEAVGAATHVPAASLGLGDRHGLLAPGQSADFVLWDDDMHIAGVWRDGCQLSRGEIR</sequence>
<keyword evidence="8" id="KW-1185">Reference proteome</keyword>
<dbReference type="Gene3D" id="2.30.40.10">
    <property type="entry name" value="Urease, subunit C, domain 1"/>
    <property type="match status" value="1"/>
</dbReference>
<evidence type="ECO:0000259" key="6">
    <source>
        <dbReference type="Pfam" id="PF01979"/>
    </source>
</evidence>
<reference evidence="7 8" key="1">
    <citation type="submission" date="2020-08" db="EMBL/GenBank/DDBJ databases">
        <title>A Genomic Blueprint of the Chicken Gut Microbiome.</title>
        <authorList>
            <person name="Gilroy R."/>
            <person name="Ravi A."/>
            <person name="Getino M."/>
            <person name="Pursley I."/>
            <person name="Horton D.L."/>
            <person name="Alikhan N.-F."/>
            <person name="Baker D."/>
            <person name="Gharbi K."/>
            <person name="Hall N."/>
            <person name="Watson M."/>
            <person name="Adriaenssens E.M."/>
            <person name="Foster-Nyarko E."/>
            <person name="Jarju S."/>
            <person name="Secka A."/>
            <person name="Antonio M."/>
            <person name="Oren A."/>
            <person name="Chaudhuri R."/>
            <person name="La Ragione R.M."/>
            <person name="Hildebrand F."/>
            <person name="Pallen M.J."/>
        </authorList>
    </citation>
    <scope>NUCLEOTIDE SEQUENCE [LARGE SCALE GENOMIC DNA]</scope>
    <source>
        <strain evidence="7 8">Re57</strain>
    </source>
</reference>
<feature type="domain" description="Amidohydrolase-related" evidence="6">
    <location>
        <begin position="69"/>
        <end position="404"/>
    </location>
</feature>
<dbReference type="Gene3D" id="3.20.20.140">
    <property type="entry name" value="Metal-dependent hydrolases"/>
    <property type="match status" value="1"/>
</dbReference>
<keyword evidence="4 5" id="KW-0119">Carbohydrate metabolism</keyword>
<accession>A0ABR8WVH2</accession>
<protein>
    <submittedName>
        <fullName evidence="7">N-acetylglucosamine-6-phosphate deacetylase</fullName>
        <ecNumber evidence="7">3.5.1.25</ecNumber>
    </submittedName>
</protein>